<organism evidence="6 7">
    <name type="scientific">Enorma massiliensis</name>
    <dbReference type="NCBI Taxonomy" id="1472761"/>
    <lineage>
        <taxon>Bacteria</taxon>
        <taxon>Bacillati</taxon>
        <taxon>Actinomycetota</taxon>
        <taxon>Coriobacteriia</taxon>
        <taxon>Coriobacteriales</taxon>
        <taxon>Coriobacteriaceae</taxon>
        <taxon>Enorma</taxon>
    </lineage>
</organism>
<name>A0A1Y3U5A2_9ACTN</name>
<dbReference type="STRING" id="1118060.GCA_000311845_01876"/>
<dbReference type="Proteomes" id="UP000196560">
    <property type="component" value="Unassembled WGS sequence"/>
</dbReference>
<dbReference type="PROSITE" id="PS50043">
    <property type="entry name" value="HTH_LUXR_2"/>
    <property type="match status" value="1"/>
</dbReference>
<dbReference type="CDD" id="cd06170">
    <property type="entry name" value="LuxR_C_like"/>
    <property type="match status" value="1"/>
</dbReference>
<keyword evidence="4" id="KW-1133">Transmembrane helix</keyword>
<gene>
    <name evidence="6" type="ORF">B5G21_07480</name>
</gene>
<dbReference type="InterPro" id="IPR016032">
    <property type="entry name" value="Sig_transdc_resp-reg_C-effctor"/>
</dbReference>
<dbReference type="PANTHER" id="PTHR44688:SF16">
    <property type="entry name" value="DNA-BINDING TRANSCRIPTIONAL ACTIVATOR DEVR_DOSR"/>
    <property type="match status" value="1"/>
</dbReference>
<feature type="transmembrane region" description="Helical" evidence="4">
    <location>
        <begin position="78"/>
        <end position="100"/>
    </location>
</feature>
<feature type="domain" description="HTH luxR-type" evidence="5">
    <location>
        <begin position="417"/>
        <end position="482"/>
    </location>
</feature>
<dbReference type="EMBL" id="NFHO01000008">
    <property type="protein sequence ID" value="OUN42297.1"/>
    <property type="molecule type" value="Genomic_DNA"/>
</dbReference>
<evidence type="ECO:0000313" key="6">
    <source>
        <dbReference type="EMBL" id="OUN42297.1"/>
    </source>
</evidence>
<keyword evidence="7" id="KW-1185">Reference proteome</keyword>
<dbReference type="Pfam" id="PF00196">
    <property type="entry name" value="GerE"/>
    <property type="match status" value="1"/>
</dbReference>
<comment type="caution">
    <text evidence="6">The sequence shown here is derived from an EMBL/GenBank/DDBJ whole genome shotgun (WGS) entry which is preliminary data.</text>
</comment>
<keyword evidence="4" id="KW-0812">Transmembrane</keyword>
<keyword evidence="2" id="KW-0238">DNA-binding</keyword>
<reference evidence="7" key="1">
    <citation type="submission" date="2017-04" db="EMBL/GenBank/DDBJ databases">
        <title>Function of individual gut microbiota members based on whole genome sequencing of pure cultures obtained from chicken caecum.</title>
        <authorList>
            <person name="Medvecky M."/>
            <person name="Cejkova D."/>
            <person name="Polansky O."/>
            <person name="Karasova D."/>
            <person name="Kubasova T."/>
            <person name="Cizek A."/>
            <person name="Rychlik I."/>
        </authorList>
    </citation>
    <scope>NUCLEOTIDE SEQUENCE [LARGE SCALE GENOMIC DNA]</scope>
    <source>
        <strain evidence="7">An70</strain>
    </source>
</reference>
<feature type="transmembrane region" description="Helical" evidence="4">
    <location>
        <begin position="342"/>
        <end position="364"/>
    </location>
</feature>
<dbReference type="Gene3D" id="1.10.10.10">
    <property type="entry name" value="Winged helix-like DNA-binding domain superfamily/Winged helix DNA-binding domain"/>
    <property type="match status" value="1"/>
</dbReference>
<feature type="transmembrane region" description="Helical" evidence="4">
    <location>
        <begin position="269"/>
        <end position="292"/>
    </location>
</feature>
<keyword evidence="4" id="KW-0472">Membrane</keyword>
<keyword evidence="1" id="KW-0805">Transcription regulation</keyword>
<dbReference type="SUPFAM" id="SSF46894">
    <property type="entry name" value="C-terminal effector domain of the bipartite response regulators"/>
    <property type="match status" value="1"/>
</dbReference>
<dbReference type="PANTHER" id="PTHR44688">
    <property type="entry name" value="DNA-BINDING TRANSCRIPTIONAL ACTIVATOR DEVR_DOSR"/>
    <property type="match status" value="1"/>
</dbReference>
<dbReference type="InterPro" id="IPR000792">
    <property type="entry name" value="Tscrpt_reg_LuxR_C"/>
</dbReference>
<feature type="transmembrane region" description="Helical" evidence="4">
    <location>
        <begin position="131"/>
        <end position="159"/>
    </location>
</feature>
<evidence type="ECO:0000313" key="7">
    <source>
        <dbReference type="Proteomes" id="UP000196560"/>
    </source>
</evidence>
<dbReference type="AlphaFoldDB" id="A0A1Y3U5A2"/>
<evidence type="ECO:0000256" key="2">
    <source>
        <dbReference type="ARBA" id="ARBA00023125"/>
    </source>
</evidence>
<evidence type="ECO:0000256" key="4">
    <source>
        <dbReference type="SAM" id="Phobius"/>
    </source>
</evidence>
<keyword evidence="3" id="KW-0804">Transcription</keyword>
<proteinExistence type="predicted"/>
<sequence>MRGRGMERLGMLRGVRMASVGAFVLIRHMLRMICGRRFALITVAMAIVVAYQLTDDLFISYGTVGADSLLGVDLPPLFMAAMTMGGSEALALLLPLALLADSAWSFKNGYLSLLVARGVDSVRLSLSCMAALMIATMLSFAVVALVTGAVCALVCSGSFETGLINMADTDFAPMLSWGAAVALAFHALWNLWRDALPLRKLVAVPMASSLAFGCSVCFDALVPVVLSCGVVCIAAMVVHACSCASVSASSIPGESVPHGGDPRTSPRAFSLRIGLVRGAALVVAGMSCGMLFQLLNGSYTALHPWRLASSLAWHLVLHGTTLSAVLYVSMRAMRFAQRAGRSLLDVLSPIAMPWLLGFGCSRGVLVDALLQPHGSVRSVIALVAIGMVCGAWALASTMASYRRRLAFSRCTAEFLDQALEGSGLTDAECVVLGYLFRGFTAAGIARELTVSLNTARIHVRHVYAKLGVHGRSELFDAVERRLERFEERL</sequence>
<feature type="transmembrane region" description="Helical" evidence="4">
    <location>
        <begin position="312"/>
        <end position="330"/>
    </location>
</feature>
<protein>
    <recommendedName>
        <fullName evidence="5">HTH luxR-type domain-containing protein</fullName>
    </recommendedName>
</protein>
<dbReference type="InterPro" id="IPR036388">
    <property type="entry name" value="WH-like_DNA-bd_sf"/>
</dbReference>
<evidence type="ECO:0000256" key="1">
    <source>
        <dbReference type="ARBA" id="ARBA00023015"/>
    </source>
</evidence>
<dbReference type="SMART" id="SM00421">
    <property type="entry name" value="HTH_LUXR"/>
    <property type="match status" value="1"/>
</dbReference>
<accession>A0A1Y3U5A2</accession>
<dbReference type="GO" id="GO:0006355">
    <property type="term" value="P:regulation of DNA-templated transcription"/>
    <property type="evidence" value="ECO:0007669"/>
    <property type="project" value="InterPro"/>
</dbReference>
<dbReference type="GO" id="GO:0003677">
    <property type="term" value="F:DNA binding"/>
    <property type="evidence" value="ECO:0007669"/>
    <property type="project" value="UniProtKB-KW"/>
</dbReference>
<evidence type="ECO:0000256" key="3">
    <source>
        <dbReference type="ARBA" id="ARBA00023163"/>
    </source>
</evidence>
<feature type="transmembrane region" description="Helical" evidence="4">
    <location>
        <begin position="376"/>
        <end position="395"/>
    </location>
</feature>
<feature type="transmembrane region" description="Helical" evidence="4">
    <location>
        <begin position="171"/>
        <end position="189"/>
    </location>
</feature>
<evidence type="ECO:0000259" key="5">
    <source>
        <dbReference type="PROSITE" id="PS50043"/>
    </source>
</evidence>